<proteinExistence type="predicted"/>
<organism evidence="1 2">
    <name type="scientific">Lindgomyces ingoldianus</name>
    <dbReference type="NCBI Taxonomy" id="673940"/>
    <lineage>
        <taxon>Eukaryota</taxon>
        <taxon>Fungi</taxon>
        <taxon>Dikarya</taxon>
        <taxon>Ascomycota</taxon>
        <taxon>Pezizomycotina</taxon>
        <taxon>Dothideomycetes</taxon>
        <taxon>Pleosporomycetidae</taxon>
        <taxon>Pleosporales</taxon>
        <taxon>Lindgomycetaceae</taxon>
        <taxon>Lindgomyces</taxon>
    </lineage>
</organism>
<dbReference type="Proteomes" id="UP000799755">
    <property type="component" value="Unassembled WGS sequence"/>
</dbReference>
<protein>
    <submittedName>
        <fullName evidence="1">Uncharacterized protein</fullName>
    </submittedName>
</protein>
<evidence type="ECO:0000313" key="1">
    <source>
        <dbReference type="EMBL" id="KAF2463121.1"/>
    </source>
</evidence>
<evidence type="ECO:0000313" key="2">
    <source>
        <dbReference type="Proteomes" id="UP000799755"/>
    </source>
</evidence>
<name>A0ACB6Q8C2_9PLEO</name>
<dbReference type="EMBL" id="MU003553">
    <property type="protein sequence ID" value="KAF2463121.1"/>
    <property type="molecule type" value="Genomic_DNA"/>
</dbReference>
<reference evidence="1" key="1">
    <citation type="journal article" date="2020" name="Stud. Mycol.">
        <title>101 Dothideomycetes genomes: a test case for predicting lifestyles and emergence of pathogens.</title>
        <authorList>
            <person name="Haridas S."/>
            <person name="Albert R."/>
            <person name="Binder M."/>
            <person name="Bloem J."/>
            <person name="Labutti K."/>
            <person name="Salamov A."/>
            <person name="Andreopoulos B."/>
            <person name="Baker S."/>
            <person name="Barry K."/>
            <person name="Bills G."/>
            <person name="Bluhm B."/>
            <person name="Cannon C."/>
            <person name="Castanera R."/>
            <person name="Culley D."/>
            <person name="Daum C."/>
            <person name="Ezra D."/>
            <person name="Gonzalez J."/>
            <person name="Henrissat B."/>
            <person name="Kuo A."/>
            <person name="Liang C."/>
            <person name="Lipzen A."/>
            <person name="Lutzoni F."/>
            <person name="Magnuson J."/>
            <person name="Mondo S."/>
            <person name="Nolan M."/>
            <person name="Ohm R."/>
            <person name="Pangilinan J."/>
            <person name="Park H.-J."/>
            <person name="Ramirez L."/>
            <person name="Alfaro M."/>
            <person name="Sun H."/>
            <person name="Tritt A."/>
            <person name="Yoshinaga Y."/>
            <person name="Zwiers L.-H."/>
            <person name="Turgeon B."/>
            <person name="Goodwin S."/>
            <person name="Spatafora J."/>
            <person name="Crous P."/>
            <person name="Grigoriev I."/>
        </authorList>
    </citation>
    <scope>NUCLEOTIDE SEQUENCE</scope>
    <source>
        <strain evidence="1">ATCC 200398</strain>
    </source>
</reference>
<accession>A0ACB6Q8C2</accession>
<comment type="caution">
    <text evidence="1">The sequence shown here is derived from an EMBL/GenBank/DDBJ whole genome shotgun (WGS) entry which is preliminary data.</text>
</comment>
<sequence>MVDWVDGRGVKPCCATDDLLSGPTACVLIAVTGNIHQSAGRRCGLLGREFNAMKSFHRRADRTTTTSPQPPFEYCDIPSMEAHQWKLGYENYPTYDYLACVRQCTLGLALALRPRQGAARVSLGRNLLRPRSPSEWTYPERPGDSEEGLNRRGARDLGTLTGRLYEADHLWCFDGPNELVKAVGGRSGAITCQSDEDSTLVERVERVARRGIWSETLTGNAKRELECLVATAGSKDLTPSLGSDPWWTWIPARSRPGWGDYCMARENGCACRCINIRDRSFGRRAGEMCLRSKQELPRRERYGCASTVEGVYWKTGVEVLLSRHVELYCITSITPLRCLRTIRLGKSLPSEAASNSKSVLNCSFQNIIYADKKLSVYKE</sequence>
<keyword evidence="2" id="KW-1185">Reference proteome</keyword>
<gene>
    <name evidence="1" type="ORF">BDR25DRAFT_363033</name>
</gene>